<dbReference type="GO" id="GO:0003677">
    <property type="term" value="F:DNA binding"/>
    <property type="evidence" value="ECO:0007669"/>
    <property type="project" value="UniProtKB-KW"/>
</dbReference>
<comment type="caution">
    <text evidence="6">The sequence shown here is derived from an EMBL/GenBank/DDBJ whole genome shotgun (WGS) entry which is preliminary data.</text>
</comment>
<dbReference type="InterPro" id="IPR004875">
    <property type="entry name" value="DDE_SF_endonuclease_dom"/>
</dbReference>
<dbReference type="OrthoDB" id="6750460at2759"/>
<evidence type="ECO:0000256" key="1">
    <source>
        <dbReference type="ARBA" id="ARBA00004123"/>
    </source>
</evidence>
<gene>
    <name evidence="6" type="ORF">ILUMI_27449</name>
</gene>
<dbReference type="GO" id="GO:0005634">
    <property type="term" value="C:nucleus"/>
    <property type="evidence" value="ECO:0007669"/>
    <property type="project" value="UniProtKB-SubCell"/>
</dbReference>
<dbReference type="PROSITE" id="PS51253">
    <property type="entry name" value="HTH_CENPB"/>
    <property type="match status" value="1"/>
</dbReference>
<dbReference type="InterPro" id="IPR007889">
    <property type="entry name" value="HTH_Psq"/>
</dbReference>
<evidence type="ECO:0000256" key="2">
    <source>
        <dbReference type="ARBA" id="ARBA00023125"/>
    </source>
</evidence>
<dbReference type="PANTHER" id="PTHR19303">
    <property type="entry name" value="TRANSPOSON"/>
    <property type="match status" value="1"/>
</dbReference>
<name>A0A8K0C665_IGNLU</name>
<dbReference type="Pfam" id="PF03221">
    <property type="entry name" value="HTH_Tnp_Tc5"/>
    <property type="match status" value="1"/>
</dbReference>
<feature type="region of interest" description="Disordered" evidence="4">
    <location>
        <begin position="357"/>
        <end position="398"/>
    </location>
</feature>
<evidence type="ECO:0000259" key="5">
    <source>
        <dbReference type="PROSITE" id="PS51253"/>
    </source>
</evidence>
<organism evidence="6 7">
    <name type="scientific">Ignelater luminosus</name>
    <name type="common">Cucubano</name>
    <name type="synonym">Pyrophorus luminosus</name>
    <dbReference type="NCBI Taxonomy" id="2038154"/>
    <lineage>
        <taxon>Eukaryota</taxon>
        <taxon>Metazoa</taxon>
        <taxon>Ecdysozoa</taxon>
        <taxon>Arthropoda</taxon>
        <taxon>Hexapoda</taxon>
        <taxon>Insecta</taxon>
        <taxon>Pterygota</taxon>
        <taxon>Neoptera</taxon>
        <taxon>Endopterygota</taxon>
        <taxon>Coleoptera</taxon>
        <taxon>Polyphaga</taxon>
        <taxon>Elateriformia</taxon>
        <taxon>Elateroidea</taxon>
        <taxon>Elateridae</taxon>
        <taxon>Agrypninae</taxon>
        <taxon>Pyrophorini</taxon>
        <taxon>Ignelater</taxon>
    </lineage>
</organism>
<feature type="compositionally biased region" description="Polar residues" evidence="4">
    <location>
        <begin position="389"/>
        <end position="398"/>
    </location>
</feature>
<evidence type="ECO:0000313" key="6">
    <source>
        <dbReference type="EMBL" id="KAF2878733.1"/>
    </source>
</evidence>
<evidence type="ECO:0000256" key="3">
    <source>
        <dbReference type="ARBA" id="ARBA00023242"/>
    </source>
</evidence>
<dbReference type="Gene3D" id="1.10.10.60">
    <property type="entry name" value="Homeodomain-like"/>
    <property type="match status" value="1"/>
</dbReference>
<feature type="domain" description="HTH CENPB-type" evidence="5">
    <location>
        <begin position="67"/>
        <end position="144"/>
    </location>
</feature>
<keyword evidence="3" id="KW-0539">Nucleus</keyword>
<dbReference type="EMBL" id="VTPC01091298">
    <property type="protein sequence ID" value="KAF2878733.1"/>
    <property type="molecule type" value="Genomic_DNA"/>
</dbReference>
<evidence type="ECO:0000313" key="7">
    <source>
        <dbReference type="Proteomes" id="UP000801492"/>
    </source>
</evidence>
<dbReference type="InterPro" id="IPR009057">
    <property type="entry name" value="Homeodomain-like_sf"/>
</dbReference>
<accession>A0A8K0C665</accession>
<keyword evidence="2" id="KW-0238">DNA-binding</keyword>
<comment type="subcellular location">
    <subcellularLocation>
        <location evidence="1">Nucleus</location>
    </subcellularLocation>
</comment>
<evidence type="ECO:0000256" key="4">
    <source>
        <dbReference type="SAM" id="MobiDB-lite"/>
    </source>
</evidence>
<dbReference type="Proteomes" id="UP000801492">
    <property type="component" value="Unassembled WGS sequence"/>
</dbReference>
<dbReference type="PANTHER" id="PTHR19303:SF71">
    <property type="entry name" value="ZINC FINGER PHD-TYPE DOMAIN-CONTAINING PROTEIN"/>
    <property type="match status" value="1"/>
</dbReference>
<reference evidence="6" key="1">
    <citation type="submission" date="2019-08" db="EMBL/GenBank/DDBJ databases">
        <title>The genome of the North American firefly Photinus pyralis.</title>
        <authorList>
            <consortium name="Photinus pyralis genome working group"/>
            <person name="Fallon T.R."/>
            <person name="Sander Lower S.E."/>
            <person name="Weng J.-K."/>
        </authorList>
    </citation>
    <scope>NUCLEOTIDE SEQUENCE</scope>
    <source>
        <strain evidence="6">TRF0915ILg1</strain>
        <tissue evidence="6">Whole body</tissue>
    </source>
</reference>
<dbReference type="InterPro" id="IPR006600">
    <property type="entry name" value="HTH_CenpB_DNA-bd_dom"/>
</dbReference>
<keyword evidence="7" id="KW-1185">Reference proteome</keyword>
<dbReference type="InterPro" id="IPR050863">
    <property type="entry name" value="CenT-Element_Derived"/>
</dbReference>
<dbReference type="AlphaFoldDB" id="A0A8K0C665"/>
<dbReference type="Pfam" id="PF03184">
    <property type="entry name" value="DDE_1"/>
    <property type="match status" value="1"/>
</dbReference>
<dbReference type="SUPFAM" id="SSF46689">
    <property type="entry name" value="Homeodomain-like"/>
    <property type="match status" value="1"/>
</dbReference>
<dbReference type="Pfam" id="PF05225">
    <property type="entry name" value="HTH_psq"/>
    <property type="match status" value="1"/>
</dbReference>
<proteinExistence type="predicted"/>
<protein>
    <recommendedName>
        <fullName evidence="5">HTH CENPB-type domain-containing protein</fullName>
    </recommendedName>
</protein>
<sequence>MRLYKRISNRQNWFQENMANAIEACVTGRMGYQKAASQFNVPRSTLRDRVKVAIATGNNVLDVAKKGMGRFKTVFTKEQEEELVSYLLEMETKLFGIGIAHLRKIAYDLAKQNDVRHNFSKNLQKAGTEWVRGFLKRHPITRSNICSIARIFNCDQSKIIAERGRKQVGTFSTSERLKCAFQQLGRGAMAPGGSEAGAAVLEKQNTIEYPSAGDEEASQYVKPTAKDPVLLLLGGTLPAQKNLKTISLTKENNVILLCFPPHCTQRLQPFDVGFMALLSAYYGQDINVWLTSNPGRVVTQLQVAKLFGSAYAKAATAMNTFAKTKIWPLNENVFSDVDFPASDVTESKTVDAARLNEHIAKDRQTPPPSSSVAHETVNYEEAANDGSLPGSSNSSFTVTSKDICPVLKGQR</sequence>